<dbReference type="InterPro" id="IPR036116">
    <property type="entry name" value="FN3_sf"/>
</dbReference>
<comment type="caution">
    <text evidence="10">The sequence shown here is derived from an EMBL/GenBank/DDBJ whole genome shotgun (WGS) entry which is preliminary data.</text>
</comment>
<dbReference type="Proteomes" id="UP001500968">
    <property type="component" value="Unassembled WGS sequence"/>
</dbReference>
<evidence type="ECO:0000259" key="9">
    <source>
        <dbReference type="PROSITE" id="PS51829"/>
    </source>
</evidence>
<dbReference type="Gene3D" id="2.60.120.380">
    <property type="match status" value="1"/>
</dbReference>
<dbReference type="InterPro" id="IPR026444">
    <property type="entry name" value="Secre_tail"/>
</dbReference>
<dbReference type="SUPFAM" id="SSF49785">
    <property type="entry name" value="Galactose-binding domain-like"/>
    <property type="match status" value="2"/>
</dbReference>
<proteinExistence type="inferred from homology"/>
<evidence type="ECO:0000256" key="3">
    <source>
        <dbReference type="ARBA" id="ARBA00022729"/>
    </source>
</evidence>
<dbReference type="InterPro" id="IPR023828">
    <property type="entry name" value="Peptidase_S8_Ser-AS"/>
</dbReference>
<evidence type="ECO:0000256" key="5">
    <source>
        <dbReference type="ARBA" id="ARBA00022825"/>
    </source>
</evidence>
<dbReference type="Gene3D" id="3.40.50.200">
    <property type="entry name" value="Peptidase S8/S53 domain"/>
    <property type="match status" value="1"/>
</dbReference>
<evidence type="ECO:0000259" key="8">
    <source>
        <dbReference type="PROSITE" id="PS50853"/>
    </source>
</evidence>
<evidence type="ECO:0000313" key="10">
    <source>
        <dbReference type="EMBL" id="GAA4033596.1"/>
    </source>
</evidence>
<feature type="active site" description="Charge relay system" evidence="6">
    <location>
        <position position="128"/>
    </location>
</feature>
<dbReference type="InterPro" id="IPR051048">
    <property type="entry name" value="Peptidase_S8/S53_subtilisin"/>
</dbReference>
<dbReference type="CDD" id="cd00063">
    <property type="entry name" value="FN3"/>
    <property type="match status" value="1"/>
</dbReference>
<feature type="compositionally biased region" description="Low complexity" evidence="7">
    <location>
        <begin position="300"/>
        <end position="310"/>
    </location>
</feature>
<keyword evidence="4 6" id="KW-0378">Hydrolase</keyword>
<dbReference type="PANTHER" id="PTHR43399:SF4">
    <property type="entry name" value="CELL WALL-ASSOCIATED PROTEASE"/>
    <property type="match status" value="1"/>
</dbReference>
<feature type="domain" description="Fibronectin type-III" evidence="8">
    <location>
        <begin position="650"/>
        <end position="741"/>
    </location>
</feature>
<dbReference type="Pfam" id="PF18962">
    <property type="entry name" value="Por_Secre_tail"/>
    <property type="match status" value="1"/>
</dbReference>
<keyword evidence="3" id="KW-0732">Signal</keyword>
<dbReference type="EMBL" id="BAABCR010000015">
    <property type="protein sequence ID" value="GAA4033596.1"/>
    <property type="molecule type" value="Genomic_DNA"/>
</dbReference>
<evidence type="ECO:0000256" key="1">
    <source>
        <dbReference type="ARBA" id="ARBA00011073"/>
    </source>
</evidence>
<dbReference type="InterPro" id="IPR002884">
    <property type="entry name" value="P_dom"/>
</dbReference>
<protein>
    <submittedName>
        <fullName evidence="10">Uncharacterized protein</fullName>
    </submittedName>
</protein>
<keyword evidence="5 6" id="KW-0720">Serine protease</keyword>
<dbReference type="InterPro" id="IPR034058">
    <property type="entry name" value="TagA/B/C/D_pept_dom"/>
</dbReference>
<dbReference type="SUPFAM" id="SSF49265">
    <property type="entry name" value="Fibronectin type III"/>
    <property type="match status" value="1"/>
</dbReference>
<evidence type="ECO:0000256" key="7">
    <source>
        <dbReference type="SAM" id="MobiDB-lite"/>
    </source>
</evidence>
<dbReference type="PRINTS" id="PR00723">
    <property type="entry name" value="SUBTILISIN"/>
</dbReference>
<dbReference type="PROSITE" id="PS51829">
    <property type="entry name" value="P_HOMO_B"/>
    <property type="match status" value="1"/>
</dbReference>
<dbReference type="PANTHER" id="PTHR43399">
    <property type="entry name" value="SUBTILISIN-RELATED"/>
    <property type="match status" value="1"/>
</dbReference>
<feature type="domain" description="P/Homo B" evidence="9">
    <location>
        <begin position="729"/>
        <end position="891"/>
    </location>
</feature>
<feature type="active site" description="Charge relay system" evidence="6">
    <location>
        <position position="346"/>
    </location>
</feature>
<evidence type="ECO:0000256" key="2">
    <source>
        <dbReference type="ARBA" id="ARBA00022670"/>
    </source>
</evidence>
<keyword evidence="2 6" id="KW-0645">Protease</keyword>
<comment type="similarity">
    <text evidence="1 6">Belongs to the peptidase S8 family.</text>
</comment>
<dbReference type="NCBIfam" id="TIGR04183">
    <property type="entry name" value="Por_Secre_tail"/>
    <property type="match status" value="1"/>
</dbReference>
<sequence length="979" mass="104190">MKHHLLTSLTLLFFASTLYGQSPEEVKVITAQYDMAKLKEKEAYYRKLAKTEKEKAQAQAIAKGWPLFVKKDDGNILELMRLTPDGYPIYYSTENVNAARTTRASFLNTGGGMGLNLNGQGMTVRVWDGGNVRTTHTAFGGRVTLGDNTSTGTIQHATHVTGTMVASANPASVKGMASEATARTFDWNDDVAEALGEVQSGMLISNHSYGTPITNNGNVLPSWFIGSYTFGANEWDDVAYNSPYYLPVMSAGNDGGNNDNAEPLAFGYDKLVGDKTAKNTLVVANCLDVSVGTDGNVSGNININGSSSQGPTDDLRIKPDITGNGTNLTSTSSGSNTATATLTGTSMASPNVAGTLTLLQQHYRNLTTNFMRAATLKGLACHTADDAGAVGPDGIFGWGLLNAKRAAETLTNNGLTSWVSEENLSNHQSYTMTVNSNGLTPLMASITWTDLPGPIYNGANGANDPTPVLVNDLDIRITKNGTTYFPWKLVSPTTPAERTSDNNVDNVELIKIDAPSAGEYVITVTHKGNIQSGNQRFSLVVTGITSAFSLNSNSTDATVCDTQNAVFTFNYAQNGGGTTNFSAVDLPTGATATFSPSSLSANGLVTMTISGLSNVAPGDYFVGIRGFNGTETEIRYKTLRVYSATFQPIVINTPTDGQNGLSTSVNLTWAAQANAVNYHVQVSQFSNFSSMVAEDFVTTNSFSLTGLNQATRYFWRVIPMNSCGNVAISSAQTYDFTTGNLFCDVNFSATDYSNATIAAVANSEAFVPVTVSGGYSIGDLNVNVAITHTWVQDLTITLEGPASLGSPVIVLQQEACAGEDNIDCTYDDAGTMPTCVGTPAISGNIAPVGSLSTLNNLIADGIWILRVDDPYNEDGGAITNFNINICRVQASILEITENPLVNTKVYPNPTSGIINIEIPSLTEKTTLSVYDLQGRMVYTQETNQVENTISLEGIQDGVYLIQIDNTSGSITKKIVLKRN</sequence>
<evidence type="ECO:0000313" key="11">
    <source>
        <dbReference type="Proteomes" id="UP001500968"/>
    </source>
</evidence>
<dbReference type="Pfam" id="PF01483">
    <property type="entry name" value="P_proprotein"/>
    <property type="match status" value="1"/>
</dbReference>
<dbReference type="InterPro" id="IPR008979">
    <property type="entry name" value="Galactose-bd-like_sf"/>
</dbReference>
<dbReference type="Gene3D" id="2.60.120.260">
    <property type="entry name" value="Galactose-binding domain-like"/>
    <property type="match status" value="1"/>
</dbReference>
<dbReference type="InterPro" id="IPR003961">
    <property type="entry name" value="FN3_dom"/>
</dbReference>
<evidence type="ECO:0000256" key="6">
    <source>
        <dbReference type="PROSITE-ProRule" id="PRU01240"/>
    </source>
</evidence>
<name>A0ABP7U027_9FLAO</name>
<keyword evidence="11" id="KW-1185">Reference proteome</keyword>
<dbReference type="CDD" id="cd04842">
    <property type="entry name" value="Peptidases_S8_Kp43_protease"/>
    <property type="match status" value="1"/>
</dbReference>
<feature type="compositionally biased region" description="Low complexity" evidence="7">
    <location>
        <begin position="322"/>
        <end position="339"/>
    </location>
</feature>
<dbReference type="PROSITE" id="PS51892">
    <property type="entry name" value="SUBTILASE"/>
    <property type="match status" value="1"/>
</dbReference>
<dbReference type="InterPro" id="IPR000209">
    <property type="entry name" value="Peptidase_S8/S53_dom"/>
</dbReference>
<dbReference type="InterPro" id="IPR015500">
    <property type="entry name" value="Peptidase_S8_subtilisin-rel"/>
</dbReference>
<organism evidence="10 11">
    <name type="scientific">Flavobacterium cheonhonense</name>
    <dbReference type="NCBI Taxonomy" id="706185"/>
    <lineage>
        <taxon>Bacteria</taxon>
        <taxon>Pseudomonadati</taxon>
        <taxon>Bacteroidota</taxon>
        <taxon>Flavobacteriia</taxon>
        <taxon>Flavobacteriales</taxon>
        <taxon>Flavobacteriaceae</taxon>
        <taxon>Flavobacterium</taxon>
    </lineage>
</organism>
<dbReference type="PROSITE" id="PS00138">
    <property type="entry name" value="SUBTILASE_SER"/>
    <property type="match status" value="1"/>
</dbReference>
<dbReference type="PROSITE" id="PS50853">
    <property type="entry name" value="FN3"/>
    <property type="match status" value="1"/>
</dbReference>
<feature type="region of interest" description="Disordered" evidence="7">
    <location>
        <begin position="300"/>
        <end position="339"/>
    </location>
</feature>
<dbReference type="RefSeq" id="WP_324689403.1">
    <property type="nucleotide sequence ID" value="NZ_BAABCR010000015.1"/>
</dbReference>
<feature type="active site" description="Charge relay system" evidence="6">
    <location>
        <position position="156"/>
    </location>
</feature>
<reference evidence="11" key="1">
    <citation type="journal article" date="2019" name="Int. J. Syst. Evol. Microbiol.">
        <title>The Global Catalogue of Microorganisms (GCM) 10K type strain sequencing project: providing services to taxonomists for standard genome sequencing and annotation.</title>
        <authorList>
            <consortium name="The Broad Institute Genomics Platform"/>
            <consortium name="The Broad Institute Genome Sequencing Center for Infectious Disease"/>
            <person name="Wu L."/>
            <person name="Ma J."/>
        </authorList>
    </citation>
    <scope>NUCLEOTIDE SEQUENCE [LARGE SCALE GENOMIC DNA]</scope>
    <source>
        <strain evidence="11">JCM 17064</strain>
    </source>
</reference>
<accession>A0ABP7U027</accession>
<gene>
    <name evidence="10" type="ORF">GCM10022386_17650</name>
</gene>
<evidence type="ECO:0000256" key="4">
    <source>
        <dbReference type="ARBA" id="ARBA00022801"/>
    </source>
</evidence>
<dbReference type="Pfam" id="PF00082">
    <property type="entry name" value="Peptidase_S8"/>
    <property type="match status" value="1"/>
</dbReference>
<dbReference type="InterPro" id="IPR036852">
    <property type="entry name" value="Peptidase_S8/S53_dom_sf"/>
</dbReference>
<dbReference type="Gene3D" id="2.60.40.10">
    <property type="entry name" value="Immunoglobulins"/>
    <property type="match status" value="1"/>
</dbReference>
<dbReference type="InterPro" id="IPR013783">
    <property type="entry name" value="Ig-like_fold"/>
</dbReference>
<dbReference type="SUPFAM" id="SSF52743">
    <property type="entry name" value="Subtilisin-like"/>
    <property type="match status" value="1"/>
</dbReference>